<feature type="region of interest" description="Disordered" evidence="1">
    <location>
        <begin position="51"/>
        <end position="75"/>
    </location>
</feature>
<feature type="compositionally biased region" description="Polar residues" evidence="1">
    <location>
        <begin position="117"/>
        <end position="140"/>
    </location>
</feature>
<accession>A0AAW1L4C8</accession>
<name>A0AAW1L4C8_POPJA</name>
<proteinExistence type="predicted"/>
<gene>
    <name evidence="2" type="ORF">QE152_g18153</name>
</gene>
<organism evidence="2 3">
    <name type="scientific">Popillia japonica</name>
    <name type="common">Japanese beetle</name>
    <dbReference type="NCBI Taxonomy" id="7064"/>
    <lineage>
        <taxon>Eukaryota</taxon>
        <taxon>Metazoa</taxon>
        <taxon>Ecdysozoa</taxon>
        <taxon>Arthropoda</taxon>
        <taxon>Hexapoda</taxon>
        <taxon>Insecta</taxon>
        <taxon>Pterygota</taxon>
        <taxon>Neoptera</taxon>
        <taxon>Endopterygota</taxon>
        <taxon>Coleoptera</taxon>
        <taxon>Polyphaga</taxon>
        <taxon>Scarabaeiformia</taxon>
        <taxon>Scarabaeidae</taxon>
        <taxon>Rutelinae</taxon>
        <taxon>Popillia</taxon>
    </lineage>
</organism>
<dbReference type="AlphaFoldDB" id="A0AAW1L4C8"/>
<dbReference type="Proteomes" id="UP001458880">
    <property type="component" value="Unassembled WGS sequence"/>
</dbReference>
<evidence type="ECO:0000313" key="3">
    <source>
        <dbReference type="Proteomes" id="UP001458880"/>
    </source>
</evidence>
<reference evidence="2 3" key="1">
    <citation type="journal article" date="2024" name="BMC Genomics">
        <title>De novo assembly and annotation of Popillia japonica's genome with initial clues to its potential as an invasive pest.</title>
        <authorList>
            <person name="Cucini C."/>
            <person name="Boschi S."/>
            <person name="Funari R."/>
            <person name="Cardaioli E."/>
            <person name="Iannotti N."/>
            <person name="Marturano G."/>
            <person name="Paoli F."/>
            <person name="Bruttini M."/>
            <person name="Carapelli A."/>
            <person name="Frati F."/>
            <person name="Nardi F."/>
        </authorList>
    </citation>
    <scope>NUCLEOTIDE SEQUENCE [LARGE SCALE GENOMIC DNA]</scope>
    <source>
        <strain evidence="2">DMR45628</strain>
    </source>
</reference>
<feature type="compositionally biased region" description="Acidic residues" evidence="1">
    <location>
        <begin position="58"/>
        <end position="75"/>
    </location>
</feature>
<feature type="compositionally biased region" description="Acidic residues" evidence="1">
    <location>
        <begin position="100"/>
        <end position="116"/>
    </location>
</feature>
<evidence type="ECO:0000313" key="2">
    <source>
        <dbReference type="EMBL" id="KAK9728114.1"/>
    </source>
</evidence>
<dbReference type="EMBL" id="JASPKY010000172">
    <property type="protein sequence ID" value="KAK9728114.1"/>
    <property type="molecule type" value="Genomic_DNA"/>
</dbReference>
<protein>
    <submittedName>
        <fullName evidence="2">Uncharacterized protein</fullName>
    </submittedName>
</protein>
<evidence type="ECO:0000256" key="1">
    <source>
        <dbReference type="SAM" id="MobiDB-lite"/>
    </source>
</evidence>
<comment type="caution">
    <text evidence="2">The sequence shown here is derived from an EMBL/GenBank/DDBJ whole genome shotgun (WGS) entry which is preliminary data.</text>
</comment>
<keyword evidence="3" id="KW-1185">Reference proteome</keyword>
<sequence>MLTMKILLFHTPIQYGWREEDNKYYFQWCEGDQLPFIQTITDCIDQEENIIENLNETETQENEDDSEYGEGALDDSSTDTYFILRLVIMKMMMTKNSETDLSDTDYQEESETDDSGSNDSDVPASASTSKLHPNRSSIST</sequence>
<feature type="region of interest" description="Disordered" evidence="1">
    <location>
        <begin position="99"/>
        <end position="140"/>
    </location>
</feature>